<evidence type="ECO:0000256" key="2">
    <source>
        <dbReference type="ARBA" id="ARBA00004141"/>
    </source>
</evidence>
<dbReference type="EMBL" id="SOBK01000002">
    <property type="protein sequence ID" value="TDT90711.1"/>
    <property type="molecule type" value="Genomic_DNA"/>
</dbReference>
<dbReference type="EC" id="2.7.13.3" evidence="3"/>
<dbReference type="Gene3D" id="3.30.450.20">
    <property type="entry name" value="PAS domain"/>
    <property type="match status" value="1"/>
</dbReference>
<dbReference type="SMART" id="SM00388">
    <property type="entry name" value="HisKA"/>
    <property type="match status" value="1"/>
</dbReference>
<dbReference type="Proteomes" id="UP000295506">
    <property type="component" value="Unassembled WGS sequence"/>
</dbReference>
<keyword evidence="5" id="KW-0812">Transmembrane</keyword>
<proteinExistence type="predicted"/>
<keyword evidence="4" id="KW-0808">Transferase</keyword>
<evidence type="ECO:0000313" key="16">
    <source>
        <dbReference type="EMBL" id="TDT90711.1"/>
    </source>
</evidence>
<dbReference type="Proteomes" id="UP000055611">
    <property type="component" value="Chromosome"/>
</dbReference>
<keyword evidence="8" id="KW-0067">ATP-binding</keyword>
<evidence type="ECO:0000313" key="18">
    <source>
        <dbReference type="Proteomes" id="UP000295506"/>
    </source>
</evidence>
<dbReference type="PANTHER" id="PTHR42878">
    <property type="entry name" value="TWO-COMPONENT HISTIDINE KINASE"/>
    <property type="match status" value="1"/>
</dbReference>
<dbReference type="PROSITE" id="PS50112">
    <property type="entry name" value="PAS"/>
    <property type="match status" value="1"/>
</dbReference>
<keyword evidence="11" id="KW-0472">Membrane</keyword>
<dbReference type="SMART" id="SM00091">
    <property type="entry name" value="PAS"/>
    <property type="match status" value="1"/>
</dbReference>
<dbReference type="KEGG" id="dej:AWY79_15540"/>
<protein>
    <recommendedName>
        <fullName evidence="3">histidine kinase</fullName>
        <ecNumber evidence="3">2.7.13.3</ecNumber>
    </recommendedName>
</protein>
<dbReference type="SUPFAM" id="SSF55785">
    <property type="entry name" value="PYP-like sensor domain (PAS domain)"/>
    <property type="match status" value="1"/>
</dbReference>
<keyword evidence="10" id="KW-0902">Two-component regulatory system</keyword>
<evidence type="ECO:0000259" key="12">
    <source>
        <dbReference type="PROSITE" id="PS50109"/>
    </source>
</evidence>
<evidence type="ECO:0000313" key="15">
    <source>
        <dbReference type="EMBL" id="AMK12412.1"/>
    </source>
</evidence>
<dbReference type="GO" id="GO:0007234">
    <property type="term" value="P:osmosensory signaling via phosphorelay pathway"/>
    <property type="evidence" value="ECO:0007669"/>
    <property type="project" value="TreeGrafter"/>
</dbReference>
<gene>
    <name evidence="15" type="ORF">AWY79_15540</name>
    <name evidence="16" type="ORF">EDC59_102141</name>
</gene>
<dbReference type="PROSITE" id="PS50109">
    <property type="entry name" value="HIS_KIN"/>
    <property type="match status" value="1"/>
</dbReference>
<dbReference type="NCBIfam" id="TIGR00229">
    <property type="entry name" value="sensory_box"/>
    <property type="match status" value="1"/>
</dbReference>
<reference evidence="15 17" key="1">
    <citation type="journal article" date="2016" name="Front. Microbiol.">
        <title>Genome Sequence of the Piezophilic, Mesophilic Sulfate-Reducing Bacterium Desulfovibrio indicus J2T.</title>
        <authorList>
            <person name="Cao J."/>
            <person name="Maignien L."/>
            <person name="Shao Z."/>
            <person name="Alain K."/>
            <person name="Jebbar M."/>
        </authorList>
    </citation>
    <scope>NUCLEOTIDE SEQUENCE [LARGE SCALE GENOMIC DNA]</scope>
    <source>
        <strain evidence="15 17">J2</strain>
    </source>
</reference>
<dbReference type="Pfam" id="PF13426">
    <property type="entry name" value="PAS_9"/>
    <property type="match status" value="1"/>
</dbReference>
<evidence type="ECO:0000256" key="8">
    <source>
        <dbReference type="ARBA" id="ARBA00022840"/>
    </source>
</evidence>
<name>A0A126QR74_9BACT</name>
<dbReference type="SMART" id="SM00387">
    <property type="entry name" value="HATPase_c"/>
    <property type="match status" value="1"/>
</dbReference>
<dbReference type="RefSeq" id="WP_066805954.1">
    <property type="nucleotide sequence ID" value="NZ_CP014206.1"/>
</dbReference>
<evidence type="ECO:0000256" key="10">
    <source>
        <dbReference type="ARBA" id="ARBA00023012"/>
    </source>
</evidence>
<evidence type="ECO:0000256" key="1">
    <source>
        <dbReference type="ARBA" id="ARBA00000085"/>
    </source>
</evidence>
<feature type="domain" description="PAS" evidence="13">
    <location>
        <begin position="205"/>
        <end position="257"/>
    </location>
</feature>
<dbReference type="InterPro" id="IPR003594">
    <property type="entry name" value="HATPase_dom"/>
</dbReference>
<dbReference type="EMBL" id="CP014206">
    <property type="protein sequence ID" value="AMK12412.1"/>
    <property type="molecule type" value="Genomic_DNA"/>
</dbReference>
<dbReference type="InterPro" id="IPR036890">
    <property type="entry name" value="HATPase_C_sf"/>
</dbReference>
<dbReference type="GO" id="GO:0000155">
    <property type="term" value="F:phosphorelay sensor kinase activity"/>
    <property type="evidence" value="ECO:0007669"/>
    <property type="project" value="InterPro"/>
</dbReference>
<evidence type="ECO:0000256" key="11">
    <source>
        <dbReference type="ARBA" id="ARBA00023136"/>
    </source>
</evidence>
<dbReference type="InterPro" id="IPR050351">
    <property type="entry name" value="BphY/WalK/GraS-like"/>
</dbReference>
<dbReference type="InterPro" id="IPR018771">
    <property type="entry name" value="PocR_dom"/>
</dbReference>
<keyword evidence="6" id="KW-0547">Nucleotide-binding</keyword>
<dbReference type="InterPro" id="IPR036097">
    <property type="entry name" value="HisK_dim/P_sf"/>
</dbReference>
<evidence type="ECO:0000259" key="13">
    <source>
        <dbReference type="PROSITE" id="PS50112"/>
    </source>
</evidence>
<evidence type="ECO:0000256" key="9">
    <source>
        <dbReference type="ARBA" id="ARBA00022989"/>
    </source>
</evidence>
<comment type="subcellular location">
    <subcellularLocation>
        <location evidence="2">Membrane</location>
        <topology evidence="2">Multi-pass membrane protein</topology>
    </subcellularLocation>
</comment>
<dbReference type="GO" id="GO:0016020">
    <property type="term" value="C:membrane"/>
    <property type="evidence" value="ECO:0007669"/>
    <property type="project" value="UniProtKB-SubCell"/>
</dbReference>
<reference evidence="16 18" key="2">
    <citation type="submission" date="2019-03" db="EMBL/GenBank/DDBJ databases">
        <title>Genomic Encyclopedia of Type Strains, Phase IV (KMG-IV): sequencing the most valuable type-strain genomes for metagenomic binning, comparative biology and taxonomic classification.</title>
        <authorList>
            <person name="Goeker M."/>
        </authorList>
    </citation>
    <scope>NUCLEOTIDE SEQUENCE [LARGE SCALE GENOMIC DNA]</scope>
    <source>
        <strain evidence="16 18">DSM 101483</strain>
    </source>
</reference>
<dbReference type="GO" id="GO:0005524">
    <property type="term" value="F:ATP binding"/>
    <property type="evidence" value="ECO:0007669"/>
    <property type="project" value="UniProtKB-KW"/>
</dbReference>
<comment type="catalytic activity">
    <reaction evidence="1">
        <text>ATP + protein L-histidine = ADP + protein N-phospho-L-histidine.</text>
        <dbReference type="EC" id="2.7.13.3"/>
    </reaction>
</comment>
<dbReference type="Pfam" id="PF10114">
    <property type="entry name" value="PocR"/>
    <property type="match status" value="1"/>
</dbReference>
<feature type="domain" description="Histidine kinase" evidence="12">
    <location>
        <begin position="334"/>
        <end position="550"/>
    </location>
</feature>
<evidence type="ECO:0000256" key="6">
    <source>
        <dbReference type="ARBA" id="ARBA00022741"/>
    </source>
</evidence>
<sequence length="550" mass="61530">MEEKHYSFADLFDLDTILEVMKNFYALTSFPPSITDPEGNLMLTVGFKTLCRDFHRRHPETLKQCIESDTWMADRLDAESGYACYDCLNGLTDVAMPIVIDGRHLANLFIGQFFTEPAPPEAFFLERAERYGFDRDAYMAAVAEIPVFTKAQVEQAATFMTGLAQLIGEMGLSQKRLAELNATLENRVQERTIRLKREEIARKRALAEFEAIFNNSSVAIIQAKPPDTIYNVNKRFETIFGYERGEALGQSLHLLSPYRDEYATRKKRDIEMLRGGGMVHDECRLVTKDGRHIWCSYHGSPINPARLEDGVVLLLNDISERKELEALKEDVDRIMRHDLKVPLNGIVGFSQYLLMDDGLTETQREALQDILDSGLRMSDQINRSLEFYKIETGAFQYSPSETDLAAVVRTALRDLTEDARRKRLDLRVEVPSRGDGARPLSALADAGLSCVMLSNLVKNSVEAAPEGSAVTVRLAEDGADAVIAVHNQGTVPVDVRDRFFEKYATSSKAGGTGLGTYTAKLMAEAQNGTIEMRTAEEDGTTVTVRLPLAR</sequence>
<dbReference type="Gene3D" id="1.10.287.130">
    <property type="match status" value="1"/>
</dbReference>
<evidence type="ECO:0000256" key="3">
    <source>
        <dbReference type="ARBA" id="ARBA00012438"/>
    </source>
</evidence>
<dbReference type="SUPFAM" id="SSF55874">
    <property type="entry name" value="ATPase domain of HSP90 chaperone/DNA topoisomerase II/histidine kinase"/>
    <property type="match status" value="1"/>
</dbReference>
<dbReference type="GO" id="GO:0000156">
    <property type="term" value="F:phosphorelay response regulator activity"/>
    <property type="evidence" value="ECO:0007669"/>
    <property type="project" value="TreeGrafter"/>
</dbReference>
<dbReference type="Gene3D" id="3.30.565.10">
    <property type="entry name" value="Histidine kinase-like ATPase, C-terminal domain"/>
    <property type="match status" value="1"/>
</dbReference>
<dbReference type="InterPro" id="IPR000700">
    <property type="entry name" value="PAS-assoc_C"/>
</dbReference>
<dbReference type="InterPro" id="IPR000014">
    <property type="entry name" value="PAS"/>
</dbReference>
<dbReference type="InterPro" id="IPR005467">
    <property type="entry name" value="His_kinase_dom"/>
</dbReference>
<dbReference type="CDD" id="cd00130">
    <property type="entry name" value="PAS"/>
    <property type="match status" value="1"/>
</dbReference>
<organism evidence="16 18">
    <name type="scientific">Pseudodesulfovibrio indicus</name>
    <dbReference type="NCBI Taxonomy" id="1716143"/>
    <lineage>
        <taxon>Bacteria</taxon>
        <taxon>Pseudomonadati</taxon>
        <taxon>Thermodesulfobacteriota</taxon>
        <taxon>Desulfovibrionia</taxon>
        <taxon>Desulfovibrionales</taxon>
        <taxon>Desulfovibrionaceae</taxon>
    </lineage>
</organism>
<dbReference type="AlphaFoldDB" id="A0A126QR74"/>
<dbReference type="PANTHER" id="PTHR42878:SF7">
    <property type="entry name" value="SENSOR HISTIDINE KINASE GLRK"/>
    <property type="match status" value="1"/>
</dbReference>
<evidence type="ECO:0000313" key="17">
    <source>
        <dbReference type="Proteomes" id="UP000055611"/>
    </source>
</evidence>
<dbReference type="OrthoDB" id="9787818at2"/>
<keyword evidence="9" id="KW-1133">Transmembrane helix</keyword>
<dbReference type="Pfam" id="PF02518">
    <property type="entry name" value="HATPase_c"/>
    <property type="match status" value="1"/>
</dbReference>
<dbReference type="PROSITE" id="PS50113">
    <property type="entry name" value="PAC"/>
    <property type="match status" value="1"/>
</dbReference>
<accession>A0A126QR74</accession>
<dbReference type="CDD" id="cd00082">
    <property type="entry name" value="HisKA"/>
    <property type="match status" value="1"/>
</dbReference>
<dbReference type="InterPro" id="IPR035965">
    <property type="entry name" value="PAS-like_dom_sf"/>
</dbReference>
<evidence type="ECO:0000256" key="4">
    <source>
        <dbReference type="ARBA" id="ARBA00022679"/>
    </source>
</evidence>
<dbReference type="SUPFAM" id="SSF47384">
    <property type="entry name" value="Homodimeric domain of signal transducing histidine kinase"/>
    <property type="match status" value="1"/>
</dbReference>
<keyword evidence="7" id="KW-0418">Kinase</keyword>
<feature type="domain" description="PAC" evidence="14">
    <location>
        <begin position="279"/>
        <end position="330"/>
    </location>
</feature>
<evidence type="ECO:0000256" key="5">
    <source>
        <dbReference type="ARBA" id="ARBA00022692"/>
    </source>
</evidence>
<keyword evidence="17" id="KW-1185">Reference proteome</keyword>
<dbReference type="InterPro" id="IPR003661">
    <property type="entry name" value="HisK_dim/P_dom"/>
</dbReference>
<evidence type="ECO:0000256" key="7">
    <source>
        <dbReference type="ARBA" id="ARBA00022777"/>
    </source>
</evidence>
<evidence type="ECO:0000259" key="14">
    <source>
        <dbReference type="PROSITE" id="PS50113"/>
    </source>
</evidence>
<dbReference type="GO" id="GO:0030295">
    <property type="term" value="F:protein kinase activator activity"/>
    <property type="evidence" value="ECO:0007669"/>
    <property type="project" value="TreeGrafter"/>
</dbReference>
<dbReference type="Pfam" id="PF00512">
    <property type="entry name" value="HisKA"/>
    <property type="match status" value="1"/>
</dbReference>